<dbReference type="EMBL" id="JAYGIE010000112">
    <property type="protein sequence ID" value="MEA5480166.1"/>
    <property type="molecule type" value="Genomic_DNA"/>
</dbReference>
<protein>
    <recommendedName>
        <fullName evidence="3">Transposase</fullName>
    </recommendedName>
</protein>
<evidence type="ECO:0000313" key="1">
    <source>
        <dbReference type="EMBL" id="MEA5480166.1"/>
    </source>
</evidence>
<name>A0ABU5TPD3_9CYAN</name>
<proteinExistence type="predicted"/>
<gene>
    <name evidence="1" type="ORF">VB774_21255</name>
</gene>
<comment type="caution">
    <text evidence="1">The sequence shown here is derived from an EMBL/GenBank/DDBJ whole genome shotgun (WGS) entry which is preliminary data.</text>
</comment>
<organism evidence="1 2">
    <name type="scientific">Pseudanabaena galeata UHCC 0370</name>
    <dbReference type="NCBI Taxonomy" id="3110310"/>
    <lineage>
        <taxon>Bacteria</taxon>
        <taxon>Bacillati</taxon>
        <taxon>Cyanobacteriota</taxon>
        <taxon>Cyanophyceae</taxon>
        <taxon>Pseudanabaenales</taxon>
        <taxon>Pseudanabaenaceae</taxon>
        <taxon>Pseudanabaena</taxon>
    </lineage>
</organism>
<evidence type="ECO:0000313" key="2">
    <source>
        <dbReference type="Proteomes" id="UP001301388"/>
    </source>
</evidence>
<accession>A0ABU5TPD3</accession>
<keyword evidence="2" id="KW-1185">Reference proteome</keyword>
<reference evidence="1 2" key="1">
    <citation type="submission" date="2023-12" db="EMBL/GenBank/DDBJ databases">
        <title>Baltic Sea Cyanobacteria.</title>
        <authorList>
            <person name="Delbaje E."/>
            <person name="Fewer D.P."/>
            <person name="Shishido T.K."/>
        </authorList>
    </citation>
    <scope>NUCLEOTIDE SEQUENCE [LARGE SCALE GENOMIC DNA]</scope>
    <source>
        <strain evidence="1 2">UHCC 0370</strain>
    </source>
</reference>
<dbReference type="RefSeq" id="WP_323263241.1">
    <property type="nucleotide sequence ID" value="NZ_JAYGIE010000112.1"/>
</dbReference>
<dbReference type="Proteomes" id="UP001301388">
    <property type="component" value="Unassembled WGS sequence"/>
</dbReference>
<sequence length="52" mass="6134">MNLKKGDRYADTTKEKKAIDNLVYKLYQPFCRIRGYISTLRKQGVNVLEILK</sequence>
<evidence type="ECO:0008006" key="3">
    <source>
        <dbReference type="Google" id="ProtNLM"/>
    </source>
</evidence>